<dbReference type="Proteomes" id="UP000016630">
    <property type="component" value="Unassembled WGS sequence"/>
</dbReference>
<proteinExistence type="predicted"/>
<feature type="domain" description="Secretion system C-terminal sorting" evidence="1">
    <location>
        <begin position="14"/>
        <end position="48"/>
    </location>
</feature>
<evidence type="ECO:0000259" key="1">
    <source>
        <dbReference type="Pfam" id="PF18962"/>
    </source>
</evidence>
<evidence type="ECO:0000313" key="3">
    <source>
        <dbReference type="Proteomes" id="UP000016630"/>
    </source>
</evidence>
<gene>
    <name evidence="2" type="ORF">HMPREF1555_00611</name>
</gene>
<dbReference type="EMBL" id="AWUW01000035">
    <property type="protein sequence ID" value="ERJ68045.1"/>
    <property type="molecule type" value="Genomic_DNA"/>
</dbReference>
<dbReference type="HOGENOM" id="CLU_2181489_0_0_10"/>
<protein>
    <recommendedName>
        <fullName evidence="1">Secretion system C-terminal sorting domain-containing protein</fullName>
    </recommendedName>
</protein>
<dbReference type="AlphaFoldDB" id="A0A0E2LRY8"/>
<evidence type="ECO:0000313" key="2">
    <source>
        <dbReference type="EMBL" id="ERJ68045.1"/>
    </source>
</evidence>
<name>A0A0E2LRY8_PORGN</name>
<dbReference type="RefSeq" id="WP_021665198.1">
    <property type="nucleotide sequence ID" value="NZ_KI259131.1"/>
</dbReference>
<sequence>MSQIAGYFSSDSGVYPNPVKDVLNIKHEGDFGVRIFDFSGRLVLSMENTRMIGVKVFDCRGLCDQTHDSRQHTGRTLHQALILLRIASKRRKCQNEKFRHFLFPLEVRK</sequence>
<accession>A0A0E2LRY8</accession>
<dbReference type="Pfam" id="PF18962">
    <property type="entry name" value="Por_Secre_tail"/>
    <property type="match status" value="1"/>
</dbReference>
<organism evidence="2 3">
    <name type="scientific">Porphyromonas gingivalis F0570</name>
    <dbReference type="NCBI Taxonomy" id="1227271"/>
    <lineage>
        <taxon>Bacteria</taxon>
        <taxon>Pseudomonadati</taxon>
        <taxon>Bacteroidota</taxon>
        <taxon>Bacteroidia</taxon>
        <taxon>Bacteroidales</taxon>
        <taxon>Porphyromonadaceae</taxon>
        <taxon>Porphyromonas</taxon>
    </lineage>
</organism>
<reference evidence="2 3" key="1">
    <citation type="submission" date="2013-06" db="EMBL/GenBank/DDBJ databases">
        <authorList>
            <person name="Weinstock G."/>
            <person name="Sodergren E."/>
            <person name="Lobos E.A."/>
            <person name="Fulton L."/>
            <person name="Fulton R."/>
            <person name="Courtney L."/>
            <person name="Fronick C."/>
            <person name="O'Laughlin M."/>
            <person name="Godfrey J."/>
            <person name="Wilson R.M."/>
            <person name="Miner T."/>
            <person name="Farmer C."/>
            <person name="Delehaunty K."/>
            <person name="Cordes M."/>
            <person name="Minx P."/>
            <person name="Tomlinson C."/>
            <person name="Chen J."/>
            <person name="Wollam A."/>
            <person name="Pepin K.H."/>
            <person name="Bhonagiri V."/>
            <person name="Zhang X."/>
            <person name="Warren W."/>
            <person name="Mitreva M."/>
            <person name="Mardis E.R."/>
            <person name="Wilson R.K."/>
        </authorList>
    </citation>
    <scope>NUCLEOTIDE SEQUENCE [LARGE SCALE GENOMIC DNA]</scope>
    <source>
        <strain evidence="2 3">F0570</strain>
    </source>
</reference>
<comment type="caution">
    <text evidence="2">The sequence shown here is derived from an EMBL/GenBank/DDBJ whole genome shotgun (WGS) entry which is preliminary data.</text>
</comment>
<dbReference type="InterPro" id="IPR026444">
    <property type="entry name" value="Secre_tail"/>
</dbReference>